<sequence length="67" mass="7264">MLPRMEGRNLLVVTGSIGFGPTLTDAQIEEYSTATVGFVGCPTSGMGIVFCTYEERRLSMEGEESIQ</sequence>
<dbReference type="Proteomes" id="UP000799118">
    <property type="component" value="Unassembled WGS sequence"/>
</dbReference>
<keyword evidence="2" id="KW-1185">Reference proteome</keyword>
<evidence type="ECO:0000313" key="1">
    <source>
        <dbReference type="EMBL" id="KAE9395348.1"/>
    </source>
</evidence>
<accession>A0A6A4HCG7</accession>
<proteinExistence type="predicted"/>
<reference evidence="1" key="1">
    <citation type="journal article" date="2019" name="Environ. Microbiol.">
        <title>Fungal ecological strategies reflected in gene transcription - a case study of two litter decomposers.</title>
        <authorList>
            <person name="Barbi F."/>
            <person name="Kohler A."/>
            <person name="Barry K."/>
            <person name="Baskaran P."/>
            <person name="Daum C."/>
            <person name="Fauchery L."/>
            <person name="Ihrmark K."/>
            <person name="Kuo A."/>
            <person name="LaButti K."/>
            <person name="Lipzen A."/>
            <person name="Morin E."/>
            <person name="Grigoriev I.V."/>
            <person name="Henrissat B."/>
            <person name="Lindahl B."/>
            <person name="Martin F."/>
        </authorList>
    </citation>
    <scope>NUCLEOTIDE SEQUENCE</scope>
    <source>
        <strain evidence="1">JB14</strain>
    </source>
</reference>
<organism evidence="1 2">
    <name type="scientific">Gymnopus androsaceus JB14</name>
    <dbReference type="NCBI Taxonomy" id="1447944"/>
    <lineage>
        <taxon>Eukaryota</taxon>
        <taxon>Fungi</taxon>
        <taxon>Dikarya</taxon>
        <taxon>Basidiomycota</taxon>
        <taxon>Agaricomycotina</taxon>
        <taxon>Agaricomycetes</taxon>
        <taxon>Agaricomycetidae</taxon>
        <taxon>Agaricales</taxon>
        <taxon>Marasmiineae</taxon>
        <taxon>Omphalotaceae</taxon>
        <taxon>Gymnopus</taxon>
    </lineage>
</organism>
<dbReference type="AlphaFoldDB" id="A0A6A4HCG7"/>
<name>A0A6A4HCG7_9AGAR</name>
<gene>
    <name evidence="1" type="ORF">BT96DRAFT_156369</name>
</gene>
<dbReference type="EMBL" id="ML769533">
    <property type="protein sequence ID" value="KAE9395348.1"/>
    <property type="molecule type" value="Genomic_DNA"/>
</dbReference>
<protein>
    <submittedName>
        <fullName evidence="1">Uncharacterized protein</fullName>
    </submittedName>
</protein>
<evidence type="ECO:0000313" key="2">
    <source>
        <dbReference type="Proteomes" id="UP000799118"/>
    </source>
</evidence>